<feature type="non-terminal residue" evidence="5">
    <location>
        <position position="1"/>
    </location>
</feature>
<dbReference type="SUPFAM" id="SSF46966">
    <property type="entry name" value="Spectrin repeat"/>
    <property type="match status" value="2"/>
</dbReference>
<keyword evidence="6" id="KW-1185">Reference proteome</keyword>
<sequence>EKISKAEKEFQGFKKQCLKDKQALEDCVSELGSFEDQYKKLSLWIHELEERIRTETLGESKQHIPEKKSEMHKVEMFLEELLAARDSFEKLCQRAQALHEDGRGDGQEVRQSNQLHTTYQNLVKVIKEKLRVCQVAVQEHQIFEEALQTTWLWLKDIQDKLSTTESTVGSKSTLEKRQQQVQEIILTKGEGEVKLNLAIGKGEQALKSSNMDGQMVIQM</sequence>
<gene>
    <name evidence="5" type="ORF">SPARVUS_LOCUS14639186</name>
</gene>
<comment type="subcellular location">
    <subcellularLocation>
        <location evidence="1">Endomembrane system</location>
    </subcellularLocation>
</comment>
<evidence type="ECO:0000256" key="4">
    <source>
        <dbReference type="ARBA" id="ARBA00023136"/>
    </source>
</evidence>
<dbReference type="Gene3D" id="1.20.58.60">
    <property type="match status" value="1"/>
</dbReference>
<evidence type="ECO:0000256" key="3">
    <source>
        <dbReference type="ARBA" id="ARBA00022737"/>
    </source>
</evidence>
<keyword evidence="2" id="KW-0597">Phosphoprotein</keyword>
<evidence type="ECO:0000256" key="2">
    <source>
        <dbReference type="ARBA" id="ARBA00022553"/>
    </source>
</evidence>
<evidence type="ECO:0000256" key="1">
    <source>
        <dbReference type="ARBA" id="ARBA00004308"/>
    </source>
</evidence>
<evidence type="ECO:0008006" key="7">
    <source>
        <dbReference type="Google" id="ProtNLM"/>
    </source>
</evidence>
<evidence type="ECO:0000313" key="5">
    <source>
        <dbReference type="EMBL" id="CAI9612038.1"/>
    </source>
</evidence>
<organism evidence="5 6">
    <name type="scientific">Staurois parvus</name>
    <dbReference type="NCBI Taxonomy" id="386267"/>
    <lineage>
        <taxon>Eukaryota</taxon>
        <taxon>Metazoa</taxon>
        <taxon>Chordata</taxon>
        <taxon>Craniata</taxon>
        <taxon>Vertebrata</taxon>
        <taxon>Euteleostomi</taxon>
        <taxon>Amphibia</taxon>
        <taxon>Batrachia</taxon>
        <taxon>Anura</taxon>
        <taxon>Neobatrachia</taxon>
        <taxon>Ranoidea</taxon>
        <taxon>Ranidae</taxon>
        <taxon>Staurois</taxon>
    </lineage>
</organism>
<keyword evidence="3" id="KW-0677">Repeat</keyword>
<evidence type="ECO:0000313" key="6">
    <source>
        <dbReference type="Proteomes" id="UP001162483"/>
    </source>
</evidence>
<dbReference type="Proteomes" id="UP001162483">
    <property type="component" value="Unassembled WGS sequence"/>
</dbReference>
<accession>A0ABN9GU27</accession>
<feature type="non-terminal residue" evidence="5">
    <location>
        <position position="219"/>
    </location>
</feature>
<dbReference type="PANTHER" id="PTHR14514:SF3">
    <property type="entry name" value="NESPRIN-1"/>
    <property type="match status" value="1"/>
</dbReference>
<dbReference type="PANTHER" id="PTHR14514">
    <property type="entry name" value="PKA ANCHORING PROTEIN"/>
    <property type="match status" value="1"/>
</dbReference>
<keyword evidence="4" id="KW-0472">Membrane</keyword>
<proteinExistence type="predicted"/>
<name>A0ABN9GU27_9NEOB</name>
<reference evidence="5" key="1">
    <citation type="submission" date="2023-05" db="EMBL/GenBank/DDBJ databases">
        <authorList>
            <person name="Stuckert A."/>
        </authorList>
    </citation>
    <scope>NUCLEOTIDE SEQUENCE</scope>
</reference>
<protein>
    <recommendedName>
        <fullName evidence="7">Muscle-specific protein 300</fullName>
    </recommendedName>
</protein>
<dbReference type="EMBL" id="CATNWA010019217">
    <property type="protein sequence ID" value="CAI9612038.1"/>
    <property type="molecule type" value="Genomic_DNA"/>
</dbReference>
<comment type="caution">
    <text evidence="5">The sequence shown here is derived from an EMBL/GenBank/DDBJ whole genome shotgun (WGS) entry which is preliminary data.</text>
</comment>